<proteinExistence type="predicted"/>
<feature type="transmembrane region" description="Helical" evidence="1">
    <location>
        <begin position="38"/>
        <end position="55"/>
    </location>
</feature>
<organism evidence="2 3">
    <name type="scientific">Choiromyces venosus 120613-1</name>
    <dbReference type="NCBI Taxonomy" id="1336337"/>
    <lineage>
        <taxon>Eukaryota</taxon>
        <taxon>Fungi</taxon>
        <taxon>Dikarya</taxon>
        <taxon>Ascomycota</taxon>
        <taxon>Pezizomycotina</taxon>
        <taxon>Pezizomycetes</taxon>
        <taxon>Pezizales</taxon>
        <taxon>Tuberaceae</taxon>
        <taxon>Choiromyces</taxon>
    </lineage>
</organism>
<reference evidence="2 3" key="1">
    <citation type="journal article" date="2018" name="Nat. Ecol. Evol.">
        <title>Pezizomycetes genomes reveal the molecular basis of ectomycorrhizal truffle lifestyle.</title>
        <authorList>
            <person name="Murat C."/>
            <person name="Payen T."/>
            <person name="Noel B."/>
            <person name="Kuo A."/>
            <person name="Morin E."/>
            <person name="Chen J."/>
            <person name="Kohler A."/>
            <person name="Krizsan K."/>
            <person name="Balestrini R."/>
            <person name="Da Silva C."/>
            <person name="Montanini B."/>
            <person name="Hainaut M."/>
            <person name="Levati E."/>
            <person name="Barry K.W."/>
            <person name="Belfiori B."/>
            <person name="Cichocki N."/>
            <person name="Clum A."/>
            <person name="Dockter R.B."/>
            <person name="Fauchery L."/>
            <person name="Guy J."/>
            <person name="Iotti M."/>
            <person name="Le Tacon F."/>
            <person name="Lindquist E.A."/>
            <person name="Lipzen A."/>
            <person name="Malagnac F."/>
            <person name="Mello A."/>
            <person name="Molinier V."/>
            <person name="Miyauchi S."/>
            <person name="Poulain J."/>
            <person name="Riccioni C."/>
            <person name="Rubini A."/>
            <person name="Sitrit Y."/>
            <person name="Splivallo R."/>
            <person name="Traeger S."/>
            <person name="Wang M."/>
            <person name="Zifcakova L."/>
            <person name="Wipf D."/>
            <person name="Zambonelli A."/>
            <person name="Paolocci F."/>
            <person name="Nowrousian M."/>
            <person name="Ottonello S."/>
            <person name="Baldrian P."/>
            <person name="Spatafora J.W."/>
            <person name="Henrissat B."/>
            <person name="Nagy L.G."/>
            <person name="Aury J.M."/>
            <person name="Wincker P."/>
            <person name="Grigoriev I.V."/>
            <person name="Bonfante P."/>
            <person name="Martin F.M."/>
        </authorList>
    </citation>
    <scope>NUCLEOTIDE SEQUENCE [LARGE SCALE GENOMIC DNA]</scope>
    <source>
        <strain evidence="2 3">120613-1</strain>
    </source>
</reference>
<feature type="transmembrane region" description="Helical" evidence="1">
    <location>
        <begin position="85"/>
        <end position="105"/>
    </location>
</feature>
<name>A0A3N4JRF8_9PEZI</name>
<accession>A0A3N4JRF8</accession>
<protein>
    <submittedName>
        <fullName evidence="2">Uncharacterized protein</fullName>
    </submittedName>
</protein>
<evidence type="ECO:0000256" key="1">
    <source>
        <dbReference type="SAM" id="Phobius"/>
    </source>
</evidence>
<keyword evidence="1" id="KW-0472">Membrane</keyword>
<evidence type="ECO:0000313" key="3">
    <source>
        <dbReference type="Proteomes" id="UP000276215"/>
    </source>
</evidence>
<feature type="transmembrane region" description="Helical" evidence="1">
    <location>
        <begin position="62"/>
        <end position="79"/>
    </location>
</feature>
<keyword evidence="1" id="KW-1133">Transmembrane helix</keyword>
<dbReference type="EMBL" id="ML120377">
    <property type="protein sequence ID" value="RPB00883.1"/>
    <property type="molecule type" value="Genomic_DNA"/>
</dbReference>
<gene>
    <name evidence="2" type="ORF">L873DRAFT_749363</name>
</gene>
<dbReference type="AlphaFoldDB" id="A0A3N4JRF8"/>
<sequence>MLPMELLLKVLNWWEIPASLTLKDILDKISDFQNTVKIYNHTVLYILNINTVYFVNSSNSRLKRTLQVAMLIYFFIIQMDLKVEYSKHVLPIHIVFMVVPLFLFVKNFVICTGMRCNLVYPTLQNISCDVSFIWKVSYLGLAV</sequence>
<dbReference type="Proteomes" id="UP000276215">
    <property type="component" value="Unassembled WGS sequence"/>
</dbReference>
<evidence type="ECO:0000313" key="2">
    <source>
        <dbReference type="EMBL" id="RPB00883.1"/>
    </source>
</evidence>
<keyword evidence="1" id="KW-0812">Transmembrane</keyword>
<keyword evidence="3" id="KW-1185">Reference proteome</keyword>